<dbReference type="GO" id="GO:0004139">
    <property type="term" value="F:deoxyribose-phosphate aldolase activity"/>
    <property type="evidence" value="ECO:0007669"/>
    <property type="project" value="UniProtKB-EC"/>
</dbReference>
<dbReference type="SMART" id="SM01133">
    <property type="entry name" value="DeoC"/>
    <property type="match status" value="1"/>
</dbReference>
<dbReference type="RefSeq" id="WP_191100859.1">
    <property type="nucleotide sequence ID" value="NZ_JACXXH010000001.1"/>
</dbReference>
<gene>
    <name evidence="6 7" type="primary">deoC</name>
    <name evidence="7" type="ORF">IEG06_02085</name>
</gene>
<comment type="similarity">
    <text evidence="1 6">Belongs to the DeoC/FbaB aldolase family. DeoC type 1 subfamily.</text>
</comment>
<dbReference type="CDD" id="cd00959">
    <property type="entry name" value="DeoC"/>
    <property type="match status" value="1"/>
</dbReference>
<evidence type="ECO:0000256" key="6">
    <source>
        <dbReference type="HAMAP-Rule" id="MF_00114"/>
    </source>
</evidence>
<comment type="subcellular location">
    <subcellularLocation>
        <location evidence="6">Cytoplasm</location>
    </subcellularLocation>
</comment>
<evidence type="ECO:0000313" key="8">
    <source>
        <dbReference type="Proteomes" id="UP000627521"/>
    </source>
</evidence>
<dbReference type="InterPro" id="IPR013785">
    <property type="entry name" value="Aldolase_TIM"/>
</dbReference>
<evidence type="ECO:0000256" key="2">
    <source>
        <dbReference type="ARBA" id="ARBA00022490"/>
    </source>
</evidence>
<dbReference type="InterPro" id="IPR028581">
    <property type="entry name" value="DeoC_typeI"/>
</dbReference>
<dbReference type="HAMAP" id="MF_00114">
    <property type="entry name" value="DeoC_type1"/>
    <property type="match status" value="1"/>
</dbReference>
<keyword evidence="2 6" id="KW-0963">Cytoplasm</keyword>
<sequence length="223" mass="23950">MKPLSKYIDHTILKAIATKADIVQLCQEAITHNFFSVCVNSCYVSLAKAELKDSDVKVCSVIGFPLGAMSTKAKVEETKQALHDGADEIDMVLNIGLLKSHDFDAAFKDIEAVKKVMPNNTLKVILETCYLDNQEINEASKLAIKAKAEFIKTSTGFGTSGATIEAITIMKEAINNGNTKIKASGGIRDTDTALQYINLGVDRIGTSNGIAIVTGNALGDKSY</sequence>
<dbReference type="Gene3D" id="3.20.20.70">
    <property type="entry name" value="Aldolase class I"/>
    <property type="match status" value="1"/>
</dbReference>
<dbReference type="Proteomes" id="UP000627521">
    <property type="component" value="Unassembled WGS sequence"/>
</dbReference>
<keyword evidence="3 6" id="KW-0456">Lyase</keyword>
<feature type="active site" description="Proton donor/acceptor" evidence="6">
    <location>
        <position position="90"/>
    </location>
</feature>
<dbReference type="EMBL" id="JACXXH010000001">
    <property type="protein sequence ID" value="MBD3862223.1"/>
    <property type="molecule type" value="Genomic_DNA"/>
</dbReference>
<dbReference type="InterPro" id="IPR011343">
    <property type="entry name" value="DeoC"/>
</dbReference>
<dbReference type="PANTHER" id="PTHR10889">
    <property type="entry name" value="DEOXYRIBOSE-PHOSPHATE ALDOLASE"/>
    <property type="match status" value="1"/>
</dbReference>
<name>A0ABR8LVH3_9FLAO</name>
<protein>
    <recommendedName>
        <fullName evidence="6">Deoxyribose-phosphate aldolase</fullName>
        <shortName evidence="6">DERA</shortName>
        <ecNumber evidence="6">4.1.2.4</ecNumber>
    </recommendedName>
    <alternativeName>
        <fullName evidence="6">2-deoxy-D-ribose 5-phosphate aldolase</fullName>
    </alternativeName>
    <alternativeName>
        <fullName evidence="6">Phosphodeoxyriboaldolase</fullName>
        <shortName evidence="6">Deoxyriboaldolase</shortName>
    </alternativeName>
</protein>
<reference evidence="7 8" key="1">
    <citation type="submission" date="2020-09" db="EMBL/GenBank/DDBJ databases">
        <title>Bacillus nautilus sp. nov., Chryseoglobus crepusculi sp. nov, and Psychrobacter noctis sp. nov., isolated from deep-sea sponges from the equatorial Atlantic.</title>
        <authorList>
            <person name="Stennett H.L."/>
            <person name="Williams S.E."/>
        </authorList>
    </citation>
    <scope>NUCLEOTIDE SEQUENCE [LARGE SCALE GENOMIC DNA]</scope>
    <source>
        <strain evidence="7 8">28M-24</strain>
    </source>
</reference>
<evidence type="ECO:0000256" key="4">
    <source>
        <dbReference type="ARBA" id="ARBA00023270"/>
    </source>
</evidence>
<comment type="catalytic activity">
    <reaction evidence="5 6">
        <text>2-deoxy-D-ribose 5-phosphate = D-glyceraldehyde 3-phosphate + acetaldehyde</text>
        <dbReference type="Rhea" id="RHEA:12821"/>
        <dbReference type="ChEBI" id="CHEBI:15343"/>
        <dbReference type="ChEBI" id="CHEBI:59776"/>
        <dbReference type="ChEBI" id="CHEBI:62877"/>
        <dbReference type="EC" id="4.1.2.4"/>
    </reaction>
</comment>
<evidence type="ECO:0000313" key="7">
    <source>
        <dbReference type="EMBL" id="MBD3862223.1"/>
    </source>
</evidence>
<keyword evidence="8" id="KW-1185">Reference proteome</keyword>
<dbReference type="Pfam" id="PF01791">
    <property type="entry name" value="DeoC"/>
    <property type="match status" value="1"/>
</dbReference>
<proteinExistence type="inferred from homology"/>
<comment type="caution">
    <text evidence="7">The sequence shown here is derived from an EMBL/GenBank/DDBJ whole genome shotgun (WGS) entry which is preliminary data.</text>
</comment>
<dbReference type="NCBIfam" id="TIGR00126">
    <property type="entry name" value="deoC"/>
    <property type="match status" value="1"/>
</dbReference>
<organism evidence="7 8">
    <name type="scientific">Olleya marilimosa</name>
    <dbReference type="NCBI Taxonomy" id="272164"/>
    <lineage>
        <taxon>Bacteria</taxon>
        <taxon>Pseudomonadati</taxon>
        <taxon>Bacteroidota</taxon>
        <taxon>Flavobacteriia</taxon>
        <taxon>Flavobacteriales</taxon>
        <taxon>Flavobacteriaceae</taxon>
    </lineage>
</organism>
<evidence type="ECO:0000256" key="5">
    <source>
        <dbReference type="ARBA" id="ARBA00048791"/>
    </source>
</evidence>
<comment type="pathway">
    <text evidence="6">Carbohydrate degradation; 2-deoxy-D-ribose 1-phosphate degradation; D-glyceraldehyde 3-phosphate and acetaldehyde from 2-deoxy-alpha-D-ribose 1-phosphate: step 2/2.</text>
</comment>
<feature type="active site" description="Schiff-base intermediate with acetaldehyde" evidence="6">
    <location>
        <position position="152"/>
    </location>
</feature>
<dbReference type="SUPFAM" id="SSF51569">
    <property type="entry name" value="Aldolase"/>
    <property type="match status" value="1"/>
</dbReference>
<dbReference type="PIRSF" id="PIRSF001357">
    <property type="entry name" value="DeoC"/>
    <property type="match status" value="1"/>
</dbReference>
<accession>A0ABR8LVH3</accession>
<evidence type="ECO:0000256" key="3">
    <source>
        <dbReference type="ARBA" id="ARBA00023239"/>
    </source>
</evidence>
<keyword evidence="4 6" id="KW-0704">Schiff base</keyword>
<feature type="active site" description="Proton donor/acceptor" evidence="6">
    <location>
        <position position="182"/>
    </location>
</feature>
<dbReference type="EC" id="4.1.2.4" evidence="6"/>
<dbReference type="PANTHER" id="PTHR10889:SF1">
    <property type="entry name" value="DEOXYRIBOSE-PHOSPHATE ALDOLASE"/>
    <property type="match status" value="1"/>
</dbReference>
<evidence type="ECO:0000256" key="1">
    <source>
        <dbReference type="ARBA" id="ARBA00010936"/>
    </source>
</evidence>
<comment type="function">
    <text evidence="6">Catalyzes a reversible aldol reaction between acetaldehyde and D-glyceraldehyde 3-phosphate to generate 2-deoxy-D-ribose 5-phosphate.</text>
</comment>
<dbReference type="InterPro" id="IPR002915">
    <property type="entry name" value="DeoC/FbaB/LacD_aldolase"/>
</dbReference>